<keyword evidence="2" id="KW-1185">Reference proteome</keyword>
<protein>
    <submittedName>
        <fullName evidence="1">Uncharacterized protein</fullName>
    </submittedName>
</protein>
<accession>A0A4R7KUN4</accession>
<dbReference type="EMBL" id="SOAZ01000001">
    <property type="protein sequence ID" value="TDT63803.1"/>
    <property type="molecule type" value="Genomic_DNA"/>
</dbReference>
<evidence type="ECO:0000313" key="2">
    <source>
        <dbReference type="Proteomes" id="UP000295325"/>
    </source>
</evidence>
<evidence type="ECO:0000313" key="1">
    <source>
        <dbReference type="EMBL" id="TDT63803.1"/>
    </source>
</evidence>
<comment type="caution">
    <text evidence="1">The sequence shown here is derived from an EMBL/GenBank/DDBJ whole genome shotgun (WGS) entry which is preliminary data.</text>
</comment>
<dbReference type="RefSeq" id="WP_279232984.1">
    <property type="nucleotide sequence ID" value="NZ_SOAZ01000001.1"/>
</dbReference>
<proteinExistence type="predicted"/>
<dbReference type="Proteomes" id="UP000295325">
    <property type="component" value="Unassembled WGS sequence"/>
</dbReference>
<dbReference type="AlphaFoldDB" id="A0A4R7KUN4"/>
<reference evidence="1 2" key="1">
    <citation type="submission" date="2019-03" db="EMBL/GenBank/DDBJ databases">
        <title>Genomic Encyclopedia of Type Strains, Phase IV (KMG-IV): sequencing the most valuable type-strain genomes for metagenomic binning, comparative biology and taxonomic classification.</title>
        <authorList>
            <person name="Goeker M."/>
        </authorList>
    </citation>
    <scope>NUCLEOTIDE SEQUENCE [LARGE SCALE GENOMIC DNA]</scope>
    <source>
        <strain evidence="1 2">DSM 24455</strain>
    </source>
</reference>
<organism evidence="1 2">
    <name type="scientific">Fonticella tunisiensis</name>
    <dbReference type="NCBI Taxonomy" id="1096341"/>
    <lineage>
        <taxon>Bacteria</taxon>
        <taxon>Bacillati</taxon>
        <taxon>Bacillota</taxon>
        <taxon>Clostridia</taxon>
        <taxon>Eubacteriales</taxon>
        <taxon>Clostridiaceae</taxon>
        <taxon>Fonticella</taxon>
    </lineage>
</organism>
<gene>
    <name evidence="1" type="ORF">EDD71_101230</name>
</gene>
<name>A0A4R7KUN4_9CLOT</name>
<sequence length="44" mass="5330">MAILIDKRDKNLIIKFDYSLKRIEKIKGFKGYSWNSQKKEWSIP</sequence>